<comment type="caution">
    <text evidence="3">The sequence shown here is derived from an EMBL/GenBank/DDBJ whole genome shotgun (WGS) entry which is preliminary data.</text>
</comment>
<dbReference type="EMBL" id="JAUEPP010000007">
    <property type="protein sequence ID" value="KAK3339303.1"/>
    <property type="molecule type" value="Genomic_DNA"/>
</dbReference>
<evidence type="ECO:0000256" key="2">
    <source>
        <dbReference type="SAM" id="Phobius"/>
    </source>
</evidence>
<dbReference type="GeneID" id="87864498"/>
<proteinExistence type="predicted"/>
<feature type="region of interest" description="Disordered" evidence="1">
    <location>
        <begin position="163"/>
        <end position="361"/>
    </location>
</feature>
<keyword evidence="2" id="KW-0472">Membrane</keyword>
<sequence>MPPIKRAPNQRDTVAQKSSLDLVADEFFELSTPPKHKRDPIPKSTLHLENWDGTRPSAHDQVARIAALAAAGNPSSTLAISGAHLSENSPPTRVLPRQYAETSTIPAYYGALYSSPSPGAVVGITLGAVAGFILILFLIYICINLGGFSTAISESGGTASVVTRRSRHHYRSSHHSEAGGGGRGGVYKHRRSSRRRSRSTSSAGDGGETMEIRRTKTTRTDHRGRSGSHGHGHGHGDGIVLEERHRSRSMGQGQHGHGQPVAERIVIDERRRSTKRQSRTARSRSPPERGPIVVETSEPSHPHERERIVVEEDVSSVSSPPGPPRRRRSSGYREIRPDEFAGGDEPLREVRRSGSISRHRE</sequence>
<protein>
    <submittedName>
        <fullName evidence="3">Uncharacterized protein</fullName>
    </submittedName>
</protein>
<keyword evidence="4" id="KW-1185">Reference proteome</keyword>
<gene>
    <name evidence="3" type="ORF">B0H65DRAFT_476049</name>
</gene>
<keyword evidence="2" id="KW-0812">Transmembrane</keyword>
<name>A0AAE0MNP6_9PEZI</name>
<feature type="compositionally biased region" description="Basic residues" evidence="1">
    <location>
        <begin position="164"/>
        <end position="173"/>
    </location>
</feature>
<accession>A0AAE0MNP6</accession>
<reference evidence="3" key="1">
    <citation type="journal article" date="2023" name="Mol. Phylogenet. Evol.">
        <title>Genome-scale phylogeny and comparative genomics of the fungal order Sordariales.</title>
        <authorList>
            <person name="Hensen N."/>
            <person name="Bonometti L."/>
            <person name="Westerberg I."/>
            <person name="Brannstrom I.O."/>
            <person name="Guillou S."/>
            <person name="Cros-Aarteil S."/>
            <person name="Calhoun S."/>
            <person name="Haridas S."/>
            <person name="Kuo A."/>
            <person name="Mondo S."/>
            <person name="Pangilinan J."/>
            <person name="Riley R."/>
            <person name="LaButti K."/>
            <person name="Andreopoulos B."/>
            <person name="Lipzen A."/>
            <person name="Chen C."/>
            <person name="Yan M."/>
            <person name="Daum C."/>
            <person name="Ng V."/>
            <person name="Clum A."/>
            <person name="Steindorff A."/>
            <person name="Ohm R.A."/>
            <person name="Martin F."/>
            <person name="Silar P."/>
            <person name="Natvig D.O."/>
            <person name="Lalanne C."/>
            <person name="Gautier V."/>
            <person name="Ament-Velasquez S.L."/>
            <person name="Kruys A."/>
            <person name="Hutchinson M.I."/>
            <person name="Powell A.J."/>
            <person name="Barry K."/>
            <person name="Miller A.N."/>
            <person name="Grigoriev I.V."/>
            <person name="Debuchy R."/>
            <person name="Gladieux P."/>
            <person name="Hiltunen Thoren M."/>
            <person name="Johannesson H."/>
        </authorList>
    </citation>
    <scope>NUCLEOTIDE SEQUENCE</scope>
    <source>
        <strain evidence="3">CBS 560.94</strain>
    </source>
</reference>
<feature type="transmembrane region" description="Helical" evidence="2">
    <location>
        <begin position="120"/>
        <end position="143"/>
    </location>
</feature>
<dbReference type="RefSeq" id="XP_062678663.1">
    <property type="nucleotide sequence ID" value="XM_062827344.1"/>
</dbReference>
<organism evidence="3 4">
    <name type="scientific">Neurospora tetraspora</name>
    <dbReference type="NCBI Taxonomy" id="94610"/>
    <lineage>
        <taxon>Eukaryota</taxon>
        <taxon>Fungi</taxon>
        <taxon>Dikarya</taxon>
        <taxon>Ascomycota</taxon>
        <taxon>Pezizomycotina</taxon>
        <taxon>Sordariomycetes</taxon>
        <taxon>Sordariomycetidae</taxon>
        <taxon>Sordariales</taxon>
        <taxon>Sordariaceae</taxon>
        <taxon>Neurospora</taxon>
    </lineage>
</organism>
<keyword evidence="2" id="KW-1133">Transmembrane helix</keyword>
<feature type="compositionally biased region" description="Basic and acidic residues" evidence="1">
    <location>
        <begin position="210"/>
        <end position="224"/>
    </location>
</feature>
<feature type="compositionally biased region" description="Basic and acidic residues" evidence="1">
    <location>
        <begin position="298"/>
        <end position="310"/>
    </location>
</feature>
<feature type="compositionally biased region" description="Basic and acidic residues" evidence="1">
    <location>
        <begin position="331"/>
        <end position="352"/>
    </location>
</feature>
<dbReference type="Proteomes" id="UP001278500">
    <property type="component" value="Unassembled WGS sequence"/>
</dbReference>
<feature type="compositionally biased region" description="Basic residues" evidence="1">
    <location>
        <begin position="272"/>
        <end position="282"/>
    </location>
</feature>
<feature type="compositionally biased region" description="Basic residues" evidence="1">
    <location>
        <begin position="186"/>
        <end position="198"/>
    </location>
</feature>
<evidence type="ECO:0000313" key="4">
    <source>
        <dbReference type="Proteomes" id="UP001278500"/>
    </source>
</evidence>
<dbReference type="AlphaFoldDB" id="A0AAE0MNP6"/>
<reference evidence="3" key="2">
    <citation type="submission" date="2023-06" db="EMBL/GenBank/DDBJ databases">
        <authorList>
            <consortium name="Lawrence Berkeley National Laboratory"/>
            <person name="Haridas S."/>
            <person name="Hensen N."/>
            <person name="Bonometti L."/>
            <person name="Westerberg I."/>
            <person name="Brannstrom I.O."/>
            <person name="Guillou S."/>
            <person name="Cros-Aarteil S."/>
            <person name="Calhoun S."/>
            <person name="Kuo A."/>
            <person name="Mondo S."/>
            <person name="Pangilinan J."/>
            <person name="Riley R."/>
            <person name="Labutti K."/>
            <person name="Andreopoulos B."/>
            <person name="Lipzen A."/>
            <person name="Chen C."/>
            <person name="Yanf M."/>
            <person name="Daum C."/>
            <person name="Ng V."/>
            <person name="Clum A."/>
            <person name="Steindorff A."/>
            <person name="Ohm R."/>
            <person name="Martin F."/>
            <person name="Silar P."/>
            <person name="Natvig D."/>
            <person name="Lalanne C."/>
            <person name="Gautier V."/>
            <person name="Ament-Velasquez S.L."/>
            <person name="Kruys A."/>
            <person name="Hutchinson M.I."/>
            <person name="Powell A.J."/>
            <person name="Barry K."/>
            <person name="Miller A.N."/>
            <person name="Grigoriev I.V."/>
            <person name="Debuchy R."/>
            <person name="Gladieux P."/>
            <person name="Thoren M.H."/>
            <person name="Johannesson H."/>
        </authorList>
    </citation>
    <scope>NUCLEOTIDE SEQUENCE</scope>
    <source>
        <strain evidence="3">CBS 560.94</strain>
    </source>
</reference>
<evidence type="ECO:0000313" key="3">
    <source>
        <dbReference type="EMBL" id="KAK3339303.1"/>
    </source>
</evidence>
<evidence type="ECO:0000256" key="1">
    <source>
        <dbReference type="SAM" id="MobiDB-lite"/>
    </source>
</evidence>